<comment type="function">
    <text evidence="2">Plays an essential role in initiation of the G0 program by preventing the degradation of specific nutrient-regulated mRNAs via the 5'-3' mRNA decay pathway.</text>
</comment>
<dbReference type="PANTHER" id="PTHR10358">
    <property type="entry name" value="ENDOSULFINE"/>
    <property type="match status" value="1"/>
</dbReference>
<keyword evidence="5" id="KW-1185">Reference proteome</keyword>
<comment type="similarity">
    <text evidence="1 2">Belongs to the endosulfine family.</text>
</comment>
<dbReference type="GO" id="GO:0004864">
    <property type="term" value="F:protein phosphatase inhibitor activity"/>
    <property type="evidence" value="ECO:0007669"/>
    <property type="project" value="TreeGrafter"/>
</dbReference>
<dbReference type="GO" id="GO:0005737">
    <property type="term" value="C:cytoplasm"/>
    <property type="evidence" value="ECO:0007669"/>
    <property type="project" value="TreeGrafter"/>
</dbReference>
<feature type="region of interest" description="Disordered" evidence="3">
    <location>
        <begin position="102"/>
        <end position="124"/>
    </location>
</feature>
<dbReference type="Pfam" id="PF04667">
    <property type="entry name" value="Endosulfine"/>
    <property type="match status" value="1"/>
</dbReference>
<feature type="compositionally biased region" description="Low complexity" evidence="3">
    <location>
        <begin position="111"/>
        <end position="124"/>
    </location>
</feature>
<comment type="caution">
    <text evidence="4">The sequence shown here is derived from an EMBL/GenBank/DDBJ whole genome shotgun (WGS) entry which is preliminary data.</text>
</comment>
<accession>A0A9N9B6L1</accession>
<dbReference type="PANTHER" id="PTHR10358:SF6">
    <property type="entry name" value="ENDOSULFINE, ISOFORM A"/>
    <property type="match status" value="1"/>
</dbReference>
<proteinExistence type="inferred from homology"/>
<evidence type="ECO:0000256" key="1">
    <source>
        <dbReference type="ARBA" id="ARBA00010520"/>
    </source>
</evidence>
<evidence type="ECO:0000313" key="4">
    <source>
        <dbReference type="EMBL" id="CAG8553239.1"/>
    </source>
</evidence>
<gene>
    <name evidence="4" type="ORF">CPELLU_LOCUS4852</name>
</gene>
<name>A0A9N9B6L1_9GLOM</name>
<dbReference type="OrthoDB" id="5949865at2759"/>
<evidence type="ECO:0000256" key="3">
    <source>
        <dbReference type="SAM" id="MobiDB-lite"/>
    </source>
</evidence>
<evidence type="ECO:0000313" key="5">
    <source>
        <dbReference type="Proteomes" id="UP000789759"/>
    </source>
</evidence>
<dbReference type="EMBL" id="CAJVQA010002629">
    <property type="protein sequence ID" value="CAG8553239.1"/>
    <property type="molecule type" value="Genomic_DNA"/>
</dbReference>
<reference evidence="4" key="1">
    <citation type="submission" date="2021-06" db="EMBL/GenBank/DDBJ databases">
        <authorList>
            <person name="Kallberg Y."/>
            <person name="Tangrot J."/>
            <person name="Rosling A."/>
        </authorList>
    </citation>
    <scope>NUCLEOTIDE SEQUENCE</scope>
    <source>
        <strain evidence="4">FL966</strain>
    </source>
</reference>
<dbReference type="InterPro" id="IPR006760">
    <property type="entry name" value="Endosulphine"/>
</dbReference>
<feature type="non-terminal residue" evidence="4">
    <location>
        <position position="254"/>
    </location>
</feature>
<evidence type="ECO:0000256" key="2">
    <source>
        <dbReference type="RuleBase" id="RU363120"/>
    </source>
</evidence>
<sequence length="254" mass="28590">MNPARKNKIDLDKLTEEEKKIFRMYGRLPTGKDILSHKSKERKYFDSGDYALTKAGRTQGPVGVQHPSPDNIPHANAIAATTHNSSPVKESSLVHEAELDDKTVDSDVQPSDSNNSNNTSTPSTCTVTLANVTTYKKAMSESEDQILKLKKMSRESLKIEQDPIGDDEYVINRAKQVMTKILAKRFNNWWQKSKFGICVERASLYIKEEVNFVNLTLINLKSSDNDIRMQIYDAKGPLLQKISANVMIRQAATE</sequence>
<organism evidence="4 5">
    <name type="scientific">Cetraspora pellucida</name>
    <dbReference type="NCBI Taxonomy" id="1433469"/>
    <lineage>
        <taxon>Eukaryota</taxon>
        <taxon>Fungi</taxon>
        <taxon>Fungi incertae sedis</taxon>
        <taxon>Mucoromycota</taxon>
        <taxon>Glomeromycotina</taxon>
        <taxon>Glomeromycetes</taxon>
        <taxon>Diversisporales</taxon>
        <taxon>Gigasporaceae</taxon>
        <taxon>Cetraspora</taxon>
    </lineage>
</organism>
<dbReference type="AlphaFoldDB" id="A0A9N9B6L1"/>
<dbReference type="Proteomes" id="UP000789759">
    <property type="component" value="Unassembled WGS sequence"/>
</dbReference>
<protein>
    <recommendedName>
        <fullName evidence="2">mRNA stability protein</fullName>
    </recommendedName>
</protein>